<dbReference type="GO" id="GO:0004579">
    <property type="term" value="F:dolichyl-diphosphooligosaccharide-protein glycotransferase activity"/>
    <property type="evidence" value="ECO:0007669"/>
    <property type="project" value="UniProtKB-EC"/>
</dbReference>
<accession>A0A4P9X2P8</accession>
<evidence type="ECO:0000256" key="13">
    <source>
        <dbReference type="ARBA" id="ARBA00023136"/>
    </source>
</evidence>
<organism evidence="20 21">
    <name type="scientific">Caulochytrium protostelioides</name>
    <dbReference type="NCBI Taxonomy" id="1555241"/>
    <lineage>
        <taxon>Eukaryota</taxon>
        <taxon>Fungi</taxon>
        <taxon>Fungi incertae sedis</taxon>
        <taxon>Chytridiomycota</taxon>
        <taxon>Chytridiomycota incertae sedis</taxon>
        <taxon>Chytridiomycetes</taxon>
        <taxon>Caulochytriales</taxon>
        <taxon>Caulochytriaceae</taxon>
        <taxon>Caulochytrium</taxon>
    </lineage>
</organism>
<comment type="similarity">
    <text evidence="5">Belongs to the STT3 family.</text>
</comment>
<dbReference type="GO" id="GO:0012505">
    <property type="term" value="C:endomembrane system"/>
    <property type="evidence" value="ECO:0007669"/>
    <property type="project" value="UniProtKB-SubCell"/>
</dbReference>
<feature type="transmembrane region" description="Helical" evidence="17">
    <location>
        <begin position="166"/>
        <end position="182"/>
    </location>
</feature>
<evidence type="ECO:0000256" key="3">
    <source>
        <dbReference type="ARBA" id="ARBA00004127"/>
    </source>
</evidence>
<dbReference type="STRING" id="1555241.A0A4P9X2P8"/>
<evidence type="ECO:0000256" key="14">
    <source>
        <dbReference type="ARBA" id="ARBA00023211"/>
    </source>
</evidence>
<dbReference type="InterPro" id="IPR003674">
    <property type="entry name" value="Oligo_trans_STT3"/>
</dbReference>
<keyword evidence="21" id="KW-1185">Reference proteome</keyword>
<dbReference type="EC" id="2.4.99.18" evidence="6"/>
<evidence type="ECO:0000256" key="17">
    <source>
        <dbReference type="SAM" id="Phobius"/>
    </source>
</evidence>
<dbReference type="GO" id="GO:0018279">
    <property type="term" value="P:protein N-linked glycosylation via asparagine"/>
    <property type="evidence" value="ECO:0007669"/>
    <property type="project" value="TreeGrafter"/>
</dbReference>
<dbReference type="PANTHER" id="PTHR13872">
    <property type="entry name" value="DOLICHYL-DIPHOSPHOOLIGOSACCHARIDE--PROTEIN GLYCOSYLTRANSFERASE SUBUNIT"/>
    <property type="match status" value="1"/>
</dbReference>
<feature type="domain" description="STT3/PglB/AglB core" evidence="19">
    <location>
        <begin position="549"/>
        <end position="605"/>
    </location>
</feature>
<evidence type="ECO:0000313" key="21">
    <source>
        <dbReference type="Proteomes" id="UP000274922"/>
    </source>
</evidence>
<feature type="transmembrane region" description="Helical" evidence="17">
    <location>
        <begin position="232"/>
        <end position="252"/>
    </location>
</feature>
<dbReference type="GO" id="GO:0016020">
    <property type="term" value="C:membrane"/>
    <property type="evidence" value="ECO:0007669"/>
    <property type="project" value="InterPro"/>
</dbReference>
<feature type="transmembrane region" description="Helical" evidence="17">
    <location>
        <begin position="264"/>
        <end position="282"/>
    </location>
</feature>
<dbReference type="InterPro" id="IPR048307">
    <property type="entry name" value="STT3_N"/>
</dbReference>
<dbReference type="UniPathway" id="UPA00378"/>
<dbReference type="Proteomes" id="UP000274922">
    <property type="component" value="Unassembled WGS sequence"/>
</dbReference>
<keyword evidence="13 17" id="KW-0472">Membrane</keyword>
<feature type="region of interest" description="Disordered" evidence="16">
    <location>
        <begin position="726"/>
        <end position="756"/>
    </location>
</feature>
<keyword evidence="11" id="KW-0460">Magnesium</keyword>
<feature type="transmembrane region" description="Helical" evidence="17">
    <location>
        <begin position="382"/>
        <end position="400"/>
    </location>
</feature>
<protein>
    <recommendedName>
        <fullName evidence="6">dolichyl-diphosphooligosaccharide--protein glycotransferase</fullName>
        <ecNumber evidence="6">2.4.99.18</ecNumber>
    </recommendedName>
</protein>
<feature type="transmembrane region" description="Helical" evidence="17">
    <location>
        <begin position="353"/>
        <end position="375"/>
    </location>
</feature>
<comment type="cofactor">
    <cofactor evidence="1">
        <name>Mn(2+)</name>
        <dbReference type="ChEBI" id="CHEBI:29035"/>
    </cofactor>
</comment>
<keyword evidence="14" id="KW-0464">Manganese</keyword>
<evidence type="ECO:0000256" key="16">
    <source>
        <dbReference type="SAM" id="MobiDB-lite"/>
    </source>
</evidence>
<evidence type="ECO:0000256" key="5">
    <source>
        <dbReference type="ARBA" id="ARBA00010810"/>
    </source>
</evidence>
<evidence type="ECO:0000256" key="12">
    <source>
        <dbReference type="ARBA" id="ARBA00022989"/>
    </source>
</evidence>
<dbReference type="InterPro" id="IPR048999">
    <property type="entry name" value="STT3-PglB_core"/>
</dbReference>
<feature type="transmembrane region" description="Helical" evidence="17">
    <location>
        <begin position="111"/>
        <end position="131"/>
    </location>
</feature>
<dbReference type="AlphaFoldDB" id="A0A4P9X2P8"/>
<reference evidence="21" key="1">
    <citation type="journal article" date="2018" name="Nat. Microbiol.">
        <title>Leveraging single-cell genomics to expand the fungal tree of life.</title>
        <authorList>
            <person name="Ahrendt S.R."/>
            <person name="Quandt C.A."/>
            <person name="Ciobanu D."/>
            <person name="Clum A."/>
            <person name="Salamov A."/>
            <person name="Andreopoulos B."/>
            <person name="Cheng J.F."/>
            <person name="Woyke T."/>
            <person name="Pelin A."/>
            <person name="Henrissat B."/>
            <person name="Reynolds N.K."/>
            <person name="Benny G.L."/>
            <person name="Smith M.E."/>
            <person name="James T.Y."/>
            <person name="Grigoriev I.V."/>
        </authorList>
    </citation>
    <scope>NUCLEOTIDE SEQUENCE [LARGE SCALE GENOMIC DNA]</scope>
    <source>
        <strain evidence="21">ATCC 52028</strain>
    </source>
</reference>
<comment type="pathway">
    <text evidence="4">Protein modification; protein glycosylation.</text>
</comment>
<comment type="catalytic activity">
    <reaction evidence="15">
        <text>a di-trans,poly-cis-dolichyl diphosphooligosaccharide + L-asparaginyl-[protein] = N(4)-(oligosaccharide-(1-&gt;4)-N-acetyl-beta-D-glucosaminyl-(1-&gt;4)-N-acetyl-beta-D-glucosaminyl)-L-asparaginyl-[protein] + a di-trans,poly-cis-dolichyl diphosphate + H(+)</text>
        <dbReference type="Rhea" id="RHEA:22980"/>
        <dbReference type="Rhea" id="RHEA-COMP:12804"/>
        <dbReference type="Rhea" id="RHEA-COMP:12805"/>
        <dbReference type="Rhea" id="RHEA-COMP:19506"/>
        <dbReference type="Rhea" id="RHEA-COMP:19509"/>
        <dbReference type="ChEBI" id="CHEBI:15378"/>
        <dbReference type="ChEBI" id="CHEBI:50347"/>
        <dbReference type="ChEBI" id="CHEBI:57497"/>
        <dbReference type="ChEBI" id="CHEBI:57570"/>
        <dbReference type="ChEBI" id="CHEBI:132529"/>
        <dbReference type="EC" id="2.4.99.18"/>
    </reaction>
</comment>
<keyword evidence="7" id="KW-0328">Glycosyltransferase</keyword>
<dbReference type="PANTHER" id="PTHR13872:SF1">
    <property type="entry name" value="DOLICHYL-DIPHOSPHOOLIGOSACCHARIDE--PROTEIN GLYCOSYLTRANSFERASE SUBUNIT STT3B"/>
    <property type="match status" value="1"/>
</dbReference>
<evidence type="ECO:0000256" key="6">
    <source>
        <dbReference type="ARBA" id="ARBA00012605"/>
    </source>
</evidence>
<evidence type="ECO:0000256" key="9">
    <source>
        <dbReference type="ARBA" id="ARBA00022692"/>
    </source>
</evidence>
<evidence type="ECO:0000256" key="15">
    <source>
        <dbReference type="ARBA" id="ARBA00048829"/>
    </source>
</evidence>
<feature type="transmembrane region" description="Helical" evidence="17">
    <location>
        <begin position="294"/>
        <end position="320"/>
    </location>
</feature>
<proteinExistence type="inferred from homology"/>
<feature type="domain" description="Oligosaccharyl transferase STT3 N-terminal" evidence="18">
    <location>
        <begin position="14"/>
        <end position="413"/>
    </location>
</feature>
<dbReference type="Pfam" id="PF21436">
    <property type="entry name" value="STT3-PglB_core"/>
    <property type="match status" value="1"/>
</dbReference>
<dbReference type="GO" id="GO:0046872">
    <property type="term" value="F:metal ion binding"/>
    <property type="evidence" value="ECO:0007669"/>
    <property type="project" value="UniProtKB-KW"/>
</dbReference>
<evidence type="ECO:0000256" key="10">
    <source>
        <dbReference type="ARBA" id="ARBA00022723"/>
    </source>
</evidence>
<dbReference type="OrthoDB" id="10261066at2759"/>
<evidence type="ECO:0000256" key="8">
    <source>
        <dbReference type="ARBA" id="ARBA00022679"/>
    </source>
</evidence>
<evidence type="ECO:0000256" key="7">
    <source>
        <dbReference type="ARBA" id="ARBA00022676"/>
    </source>
</evidence>
<feature type="transmembrane region" description="Helical" evidence="17">
    <location>
        <begin position="188"/>
        <end position="211"/>
    </location>
</feature>
<feature type="transmembrane region" description="Helical" evidence="17">
    <location>
        <begin position="83"/>
        <end position="99"/>
    </location>
</feature>
<dbReference type="EMBL" id="ML014355">
    <property type="protein sequence ID" value="RKO98836.1"/>
    <property type="molecule type" value="Genomic_DNA"/>
</dbReference>
<gene>
    <name evidence="20" type="ORF">CXG81DRAFT_15376</name>
</gene>
<evidence type="ECO:0000256" key="1">
    <source>
        <dbReference type="ARBA" id="ARBA00001936"/>
    </source>
</evidence>
<keyword evidence="12 17" id="KW-1133">Transmembrane helix</keyword>
<evidence type="ECO:0000259" key="18">
    <source>
        <dbReference type="Pfam" id="PF02516"/>
    </source>
</evidence>
<keyword evidence="9 17" id="KW-0812">Transmembrane</keyword>
<comment type="cofactor">
    <cofactor evidence="2">
        <name>Mg(2+)</name>
        <dbReference type="ChEBI" id="CHEBI:18420"/>
    </cofactor>
</comment>
<keyword evidence="10" id="KW-0479">Metal-binding</keyword>
<comment type="subcellular location">
    <subcellularLocation>
        <location evidence="3">Endomembrane system</location>
        <topology evidence="3">Multi-pass membrane protein</topology>
    </subcellularLocation>
</comment>
<evidence type="ECO:0000259" key="19">
    <source>
        <dbReference type="Pfam" id="PF21436"/>
    </source>
</evidence>
<feature type="transmembrane region" description="Helical" evidence="17">
    <location>
        <begin position="12"/>
        <end position="32"/>
    </location>
</feature>
<evidence type="ECO:0000256" key="4">
    <source>
        <dbReference type="ARBA" id="ARBA00004922"/>
    </source>
</evidence>
<feature type="transmembrane region" description="Helical" evidence="17">
    <location>
        <begin position="137"/>
        <end position="154"/>
    </location>
</feature>
<sequence>MLSSLTNSSESTWLKVTVLTLVGLVAFSSRLFSVIRFESIIHEFDPWFNFRATRELVDNGYYAFINWYDRLAWYPLARNVGPTVYPGLLVTSGLFHWLVNALHFPIDIRDVCVFLAPVFSAFTATATYLLTAELKDPSAGLLAAMFIGIAPGYISRSVAGSYDNEGIAIFLLMMTFFLWVRAVKRGSALWAAAAALFYFWMVASWGGYAFIINLIPLHVLALLLMGRYSTRLYISYATFYVVGTLASMQVPFVGTAPIRTAEHMGALGVFGLLQAMAFGQWASHVLPARRFRQLWLSTLAVLIGLGFAGLVGLTMLGWIAPWTGRFYSLWDTGYAKIHIPLIASVSEHQPTPWVNFFLDLHALVALFPAGVYFCFRRLRDEHVFAIMYAVVGAYFAGVMIRLMLTLTPIVCICAAIAVSEVLDVYLKTAPSPEADLDADADAMLLHTNIADADADAEAKPSLNANADADTDSRTRSPAIPWDIRLLVVLPLFGVLCHFVTHCTWVTSTSYSSPSVVLASQGPNGARNLIDDFREAYSWLRQNTPADAKILAWWDYGYQITGMANRTTIVDNNTWNNTHIATVGKALACTEDVAYPVLRKLDVDYLLVIFGGVVGYSGDDINKFLWMIRIAEGVYPDDVSERAFFTDRGEFLVTDAAPPAMRDSLMYKMSYYRFKDMFPNAPPIDRVRGVPVARHDIQLNAIEEAYSTQHLIVRLFRVKRPDNLGRSQNAAASFGKKRKVRSRRVHPKTAIKAASAA</sequence>
<evidence type="ECO:0000256" key="2">
    <source>
        <dbReference type="ARBA" id="ARBA00001946"/>
    </source>
</evidence>
<name>A0A4P9X2P8_9FUNG</name>
<dbReference type="Pfam" id="PF02516">
    <property type="entry name" value="STT3"/>
    <property type="match status" value="1"/>
</dbReference>
<evidence type="ECO:0000256" key="11">
    <source>
        <dbReference type="ARBA" id="ARBA00022842"/>
    </source>
</evidence>
<feature type="compositionally biased region" description="Basic residues" evidence="16">
    <location>
        <begin position="734"/>
        <end position="748"/>
    </location>
</feature>
<dbReference type="GO" id="GO:0043687">
    <property type="term" value="P:post-translational protein modification"/>
    <property type="evidence" value="ECO:0007669"/>
    <property type="project" value="TreeGrafter"/>
</dbReference>
<evidence type="ECO:0000313" key="20">
    <source>
        <dbReference type="EMBL" id="RKO98836.1"/>
    </source>
</evidence>
<keyword evidence="8" id="KW-0808">Transferase</keyword>
<dbReference type="Gene3D" id="3.40.50.12610">
    <property type="match status" value="1"/>
</dbReference>